<name>A0A562E4X6_RHORH</name>
<dbReference type="PANTHER" id="PTHR30188">
    <property type="entry name" value="ABC TRANSPORTER PERMEASE PROTEIN-RELATED"/>
    <property type="match status" value="1"/>
</dbReference>
<reference evidence="2 3" key="1">
    <citation type="submission" date="2019-07" db="EMBL/GenBank/DDBJ databases">
        <title>Genome sequencing of lignin-degrading bacterial isolates.</title>
        <authorList>
            <person name="Gladden J."/>
        </authorList>
    </citation>
    <scope>NUCLEOTIDE SEQUENCE [LARGE SCALE GENOMIC DNA]</scope>
    <source>
        <strain evidence="2 3">J45</strain>
    </source>
</reference>
<dbReference type="EMBL" id="VLJT01000017">
    <property type="protein sequence ID" value="TWH17065.1"/>
    <property type="molecule type" value="Genomic_DNA"/>
</dbReference>
<feature type="transmembrane region" description="Helical" evidence="1">
    <location>
        <begin position="252"/>
        <end position="276"/>
    </location>
</feature>
<dbReference type="PANTHER" id="PTHR30188:SF4">
    <property type="entry name" value="PROTEIN TRIGALACTOSYLDIACYLGLYCEROL 1, CHLOROPLASTIC"/>
    <property type="match status" value="1"/>
</dbReference>
<feature type="transmembrane region" description="Helical" evidence="1">
    <location>
        <begin position="64"/>
        <end position="91"/>
    </location>
</feature>
<accession>A0A562E4X6</accession>
<evidence type="ECO:0000313" key="2">
    <source>
        <dbReference type="EMBL" id="TWH17065.1"/>
    </source>
</evidence>
<dbReference type="InterPro" id="IPR030802">
    <property type="entry name" value="Permease_MalE"/>
</dbReference>
<feature type="transmembrane region" description="Helical" evidence="1">
    <location>
        <begin position="164"/>
        <end position="189"/>
    </location>
</feature>
<dbReference type="Proteomes" id="UP000317573">
    <property type="component" value="Unassembled WGS sequence"/>
</dbReference>
<dbReference type="GO" id="GO:0043190">
    <property type="term" value="C:ATP-binding cassette (ABC) transporter complex"/>
    <property type="evidence" value="ECO:0007669"/>
    <property type="project" value="InterPro"/>
</dbReference>
<comment type="caution">
    <text evidence="2">The sequence shown here is derived from an EMBL/GenBank/DDBJ whole genome shotgun (WGS) entry which is preliminary data.</text>
</comment>
<dbReference type="RefSeq" id="WP_016694055.1">
    <property type="nucleotide sequence ID" value="NZ_VLJT01000017.1"/>
</dbReference>
<keyword evidence="1" id="KW-0812">Transmembrane</keyword>
<organism evidence="2 3">
    <name type="scientific">Rhodococcus rhodochrous J45</name>
    <dbReference type="NCBI Taxonomy" id="935266"/>
    <lineage>
        <taxon>Bacteria</taxon>
        <taxon>Bacillati</taxon>
        <taxon>Actinomycetota</taxon>
        <taxon>Actinomycetes</taxon>
        <taxon>Mycobacteriales</taxon>
        <taxon>Nocardiaceae</taxon>
        <taxon>Rhodococcus</taxon>
    </lineage>
</organism>
<keyword evidence="1" id="KW-1133">Transmembrane helix</keyword>
<dbReference type="AlphaFoldDB" id="A0A562E4X6"/>
<feature type="transmembrane region" description="Helical" evidence="1">
    <location>
        <begin position="201"/>
        <end position="231"/>
    </location>
</feature>
<dbReference type="Pfam" id="PF02405">
    <property type="entry name" value="MlaE"/>
    <property type="match status" value="1"/>
</dbReference>
<proteinExistence type="predicted"/>
<evidence type="ECO:0000313" key="3">
    <source>
        <dbReference type="Proteomes" id="UP000317573"/>
    </source>
</evidence>
<protein>
    <submittedName>
        <fullName evidence="2">Phospholipid/cholesterol/gamma-HCH transport system permease protein</fullName>
    </submittedName>
</protein>
<dbReference type="GO" id="GO:0005548">
    <property type="term" value="F:phospholipid transporter activity"/>
    <property type="evidence" value="ECO:0007669"/>
    <property type="project" value="TreeGrafter"/>
</dbReference>
<keyword evidence="1" id="KW-0472">Membrane</keyword>
<sequence length="281" mass="29270">MKTSRPADADVRGERPFGGAVVTRTADSTRTFGRTLRLAFRSTAYLVVDIARGRFPMREAIVQGWFFISVSAVPAVLVALPLGVVIAVQVGSMTDNVGANSMAGAVGGMGVMQQIAPLAAALLIGGAGGSAISADLASRTIREEIDALRTLGIDPHRRLVSPRILAMVVVAPMLSVLIILMSILASFAVASLGQGVAPGSYWLSFGSFASTTDLIVCLFKAAVFGYVVAIISSQRGLEAKGGPKGVADSVNAAVVLSIIACMVVNLFITQVVLMFVPMRFL</sequence>
<gene>
    <name evidence="2" type="ORF">L618_000200001460</name>
</gene>
<evidence type="ECO:0000256" key="1">
    <source>
        <dbReference type="SAM" id="Phobius"/>
    </source>
</evidence>
<feature type="transmembrane region" description="Helical" evidence="1">
    <location>
        <begin position="111"/>
        <end position="132"/>
    </location>
</feature>